<organism evidence="2 3">
    <name type="scientific">Pseudovibrio axinellae</name>
    <dbReference type="NCBI Taxonomy" id="989403"/>
    <lineage>
        <taxon>Bacteria</taxon>
        <taxon>Pseudomonadati</taxon>
        <taxon>Pseudomonadota</taxon>
        <taxon>Alphaproteobacteria</taxon>
        <taxon>Hyphomicrobiales</taxon>
        <taxon>Stappiaceae</taxon>
        <taxon>Pseudovibrio</taxon>
    </lineage>
</organism>
<keyword evidence="3" id="KW-1185">Reference proteome</keyword>
<dbReference type="EMBL" id="LMCB01000017">
    <property type="protein sequence ID" value="KZL18800.1"/>
    <property type="molecule type" value="Genomic_DNA"/>
</dbReference>
<keyword evidence="1" id="KW-0472">Membrane</keyword>
<dbReference type="OrthoDB" id="8453387at2"/>
<name>A0A165YFJ1_9HYPH</name>
<evidence type="ECO:0000313" key="2">
    <source>
        <dbReference type="EMBL" id="KZL18800.1"/>
    </source>
</evidence>
<protein>
    <recommendedName>
        <fullName evidence="4">Permease</fullName>
    </recommendedName>
</protein>
<comment type="caution">
    <text evidence="2">The sequence shown here is derived from an EMBL/GenBank/DDBJ whole genome shotgun (WGS) entry which is preliminary data.</text>
</comment>
<sequence>MNTHDRRFDVIEALPSLAFLSLLRLGMELELAGWIGAGLAAAALLYLHWAGARYNPILLGINVHLLIVTPVIVAIFKLNATALGEALTSYSYQGVLITIFVVGVALTLTSRHGFIGLEGASSSVKRQSLFLLLAALCGIVWSFTYGGASFVGVAVPIISLFVIQRVVRARVT</sequence>
<feature type="transmembrane region" description="Helical" evidence="1">
    <location>
        <begin position="57"/>
        <end position="78"/>
    </location>
</feature>
<accession>A0A165YFJ1</accession>
<dbReference type="Proteomes" id="UP000076577">
    <property type="component" value="Unassembled WGS sequence"/>
</dbReference>
<proteinExistence type="predicted"/>
<feature type="transmembrane region" description="Helical" evidence="1">
    <location>
        <begin position="31"/>
        <end position="50"/>
    </location>
</feature>
<gene>
    <name evidence="2" type="ORF">PsAD2_02316</name>
</gene>
<reference evidence="2 3" key="1">
    <citation type="journal article" date="2016" name="Front. Microbiol.">
        <title>Comparative Genomic Analysis Reveals a Diverse Repertoire of Genes Involved in Prokaryote-Eukaryote Interactions within the Pseudovibrio Genus.</title>
        <authorList>
            <person name="Romano S."/>
            <person name="Fernandez-Guerra A."/>
            <person name="Reen F.J."/>
            <person name="Glockner F.O."/>
            <person name="Crowley S.P."/>
            <person name="O'Sullivan O."/>
            <person name="Cotter P.D."/>
            <person name="Adams C."/>
            <person name="Dobson A.D."/>
            <person name="O'Gara F."/>
        </authorList>
    </citation>
    <scope>NUCLEOTIDE SEQUENCE [LARGE SCALE GENOMIC DNA]</scope>
    <source>
        <strain evidence="2 3">Ad2</strain>
    </source>
</reference>
<keyword evidence="1" id="KW-0812">Transmembrane</keyword>
<dbReference type="PATRIC" id="fig|989403.3.peg.2471"/>
<evidence type="ECO:0008006" key="4">
    <source>
        <dbReference type="Google" id="ProtNLM"/>
    </source>
</evidence>
<keyword evidence="1" id="KW-1133">Transmembrane helix</keyword>
<evidence type="ECO:0000256" key="1">
    <source>
        <dbReference type="SAM" id="Phobius"/>
    </source>
</evidence>
<dbReference type="RefSeq" id="WP_068005976.1">
    <property type="nucleotide sequence ID" value="NZ_FOFM01000001.1"/>
</dbReference>
<evidence type="ECO:0000313" key="3">
    <source>
        <dbReference type="Proteomes" id="UP000076577"/>
    </source>
</evidence>
<feature type="transmembrane region" description="Helical" evidence="1">
    <location>
        <begin position="90"/>
        <end position="108"/>
    </location>
</feature>
<feature type="transmembrane region" description="Helical" evidence="1">
    <location>
        <begin position="128"/>
        <end position="144"/>
    </location>
</feature>
<dbReference type="AlphaFoldDB" id="A0A165YFJ1"/>